<organism evidence="2 3">
    <name type="scientific">Pleionea litopenaei</name>
    <dbReference type="NCBI Taxonomy" id="3070815"/>
    <lineage>
        <taxon>Bacteria</taxon>
        <taxon>Pseudomonadati</taxon>
        <taxon>Pseudomonadota</taxon>
        <taxon>Gammaproteobacteria</taxon>
        <taxon>Oceanospirillales</taxon>
        <taxon>Pleioneaceae</taxon>
        <taxon>Pleionea</taxon>
    </lineage>
</organism>
<reference evidence="2 3" key="1">
    <citation type="submission" date="2023-08" db="EMBL/GenBank/DDBJ databases">
        <title>Pleionea litopenaei sp. nov., isolated from stomach of juvenile Litopenaeus vannamei.</title>
        <authorList>
            <person name="Rho A.M."/>
            <person name="Hwang C.Y."/>
        </authorList>
    </citation>
    <scope>NUCLEOTIDE SEQUENCE [LARGE SCALE GENOMIC DNA]</scope>
    <source>
        <strain evidence="2 3">HL-JVS1</strain>
    </source>
</reference>
<evidence type="ECO:0000256" key="1">
    <source>
        <dbReference type="SAM" id="SignalP"/>
    </source>
</evidence>
<dbReference type="EMBL" id="CP133548">
    <property type="protein sequence ID" value="WMS86581.1"/>
    <property type="molecule type" value="Genomic_DNA"/>
</dbReference>
<dbReference type="RefSeq" id="WP_309201726.1">
    <property type="nucleotide sequence ID" value="NZ_CP133548.1"/>
</dbReference>
<keyword evidence="3" id="KW-1185">Reference proteome</keyword>
<accession>A0AA51RS43</accession>
<dbReference type="SUPFAM" id="SSF50242">
    <property type="entry name" value="TIMP-like"/>
    <property type="match status" value="1"/>
</dbReference>
<evidence type="ECO:0000313" key="2">
    <source>
        <dbReference type="EMBL" id="WMS86581.1"/>
    </source>
</evidence>
<dbReference type="InterPro" id="IPR008993">
    <property type="entry name" value="TIMP-like_OB-fold"/>
</dbReference>
<feature type="signal peptide" evidence="1">
    <location>
        <begin position="1"/>
        <end position="18"/>
    </location>
</feature>
<gene>
    <name evidence="2" type="ORF">Q9312_15275</name>
</gene>
<feature type="chain" id="PRO_5041356177" description="Lipoprotein" evidence="1">
    <location>
        <begin position="19"/>
        <end position="156"/>
    </location>
</feature>
<dbReference type="KEGG" id="plei:Q9312_15275"/>
<evidence type="ECO:0008006" key="4">
    <source>
        <dbReference type="Google" id="ProtNLM"/>
    </source>
</evidence>
<name>A0AA51RS43_9GAMM</name>
<protein>
    <recommendedName>
        <fullName evidence="4">Lipoprotein</fullName>
    </recommendedName>
</protein>
<evidence type="ECO:0000313" key="3">
    <source>
        <dbReference type="Proteomes" id="UP001239782"/>
    </source>
</evidence>
<dbReference type="AlphaFoldDB" id="A0AA51RS43"/>
<dbReference type="Gene3D" id="2.40.50.120">
    <property type="match status" value="1"/>
</dbReference>
<keyword evidence="1" id="KW-0732">Signal</keyword>
<sequence length="156" mass="17438">MKPFTSIVLIFLSKLALSCSCWPEAFDLEKAFQIHQSVAIVEVVSVTNGKGSRELFKYNEETNSYSHRVLEEHVTGYAEAKIVNLLKGSPSKLVKINAGEINTSCSVELEVGEQYLAFLEHNEAKVGFCNPSGHVESFGIKQFLQKNMNHQSQQEN</sequence>
<proteinExistence type="predicted"/>
<dbReference type="Proteomes" id="UP001239782">
    <property type="component" value="Chromosome"/>
</dbReference>